<dbReference type="GO" id="GO:0004843">
    <property type="term" value="F:cysteine-type deubiquitinase activity"/>
    <property type="evidence" value="ECO:0007669"/>
    <property type="project" value="InterPro"/>
</dbReference>
<evidence type="ECO:0000313" key="4">
    <source>
        <dbReference type="Proteomes" id="UP001222027"/>
    </source>
</evidence>
<dbReference type="Pfam" id="PF00443">
    <property type="entry name" value="UCH"/>
    <property type="match status" value="1"/>
</dbReference>
<evidence type="ECO:0000259" key="2">
    <source>
        <dbReference type="Pfam" id="PF00443"/>
    </source>
</evidence>
<feature type="domain" description="Peptidase C19 ubiquitin carboxyl-terminal hydrolase" evidence="2">
    <location>
        <begin position="3"/>
        <end position="48"/>
    </location>
</feature>
<protein>
    <recommendedName>
        <fullName evidence="2">Peptidase C19 ubiquitin carboxyl-terminal hydrolase domain-containing protein</fullName>
    </recommendedName>
</protein>
<feature type="transmembrane region" description="Helical" evidence="1">
    <location>
        <begin position="82"/>
        <end position="101"/>
    </location>
</feature>
<name>A0AAV8RVY3_ENSVE</name>
<evidence type="ECO:0000313" key="3">
    <source>
        <dbReference type="EMBL" id="KAJ8510607.1"/>
    </source>
</evidence>
<dbReference type="SUPFAM" id="SSF54001">
    <property type="entry name" value="Cysteine proteinases"/>
    <property type="match status" value="1"/>
</dbReference>
<sequence length="111" mass="12447">MPVGPWVFKAKLACFSPQFSGFNQHDLQVLLVFLSDRLHEDLNQVKHKPYVEAKDASVDICQDDGDRCYFCGTMERTVGMTLMIAVSLLLLRLFGAGSTYGRQRGASCRTK</sequence>
<dbReference type="InterPro" id="IPR038765">
    <property type="entry name" value="Papain-like_cys_pep_sf"/>
</dbReference>
<keyword evidence="4" id="KW-1185">Reference proteome</keyword>
<organism evidence="3 4">
    <name type="scientific">Ensete ventricosum</name>
    <name type="common">Abyssinian banana</name>
    <name type="synonym">Musa ensete</name>
    <dbReference type="NCBI Taxonomy" id="4639"/>
    <lineage>
        <taxon>Eukaryota</taxon>
        <taxon>Viridiplantae</taxon>
        <taxon>Streptophyta</taxon>
        <taxon>Embryophyta</taxon>
        <taxon>Tracheophyta</taxon>
        <taxon>Spermatophyta</taxon>
        <taxon>Magnoliopsida</taxon>
        <taxon>Liliopsida</taxon>
        <taxon>Zingiberales</taxon>
        <taxon>Musaceae</taxon>
        <taxon>Ensete</taxon>
    </lineage>
</organism>
<dbReference type="InterPro" id="IPR001394">
    <property type="entry name" value="Peptidase_C19_UCH"/>
</dbReference>
<gene>
    <name evidence="3" type="ORF">OPV22_001041</name>
</gene>
<keyword evidence="1" id="KW-1133">Transmembrane helix</keyword>
<dbReference type="Proteomes" id="UP001222027">
    <property type="component" value="Unassembled WGS sequence"/>
</dbReference>
<comment type="caution">
    <text evidence="3">The sequence shown here is derived from an EMBL/GenBank/DDBJ whole genome shotgun (WGS) entry which is preliminary data.</text>
</comment>
<dbReference type="EMBL" id="JAQQAF010000001">
    <property type="protein sequence ID" value="KAJ8510607.1"/>
    <property type="molecule type" value="Genomic_DNA"/>
</dbReference>
<keyword evidence="1" id="KW-0812">Transmembrane</keyword>
<evidence type="ECO:0000256" key="1">
    <source>
        <dbReference type="SAM" id="Phobius"/>
    </source>
</evidence>
<dbReference type="AlphaFoldDB" id="A0AAV8RVY3"/>
<keyword evidence="1" id="KW-0472">Membrane</keyword>
<reference evidence="3 4" key="1">
    <citation type="submission" date="2022-12" db="EMBL/GenBank/DDBJ databases">
        <title>Chromosome-scale assembly of the Ensete ventricosum genome.</title>
        <authorList>
            <person name="Dussert Y."/>
            <person name="Stocks J."/>
            <person name="Wendawek A."/>
            <person name="Woldeyes F."/>
            <person name="Nichols R.A."/>
            <person name="Borrell J.S."/>
        </authorList>
    </citation>
    <scope>NUCLEOTIDE SEQUENCE [LARGE SCALE GENOMIC DNA]</scope>
    <source>
        <strain evidence="4">cv. Maze</strain>
        <tissue evidence="3">Seeds</tissue>
    </source>
</reference>
<proteinExistence type="predicted"/>
<dbReference type="Gene3D" id="3.90.70.10">
    <property type="entry name" value="Cysteine proteinases"/>
    <property type="match status" value="1"/>
</dbReference>
<accession>A0AAV8RVY3</accession>
<dbReference type="GO" id="GO:0016579">
    <property type="term" value="P:protein deubiquitination"/>
    <property type="evidence" value="ECO:0007669"/>
    <property type="project" value="InterPro"/>
</dbReference>